<keyword evidence="8 11" id="KW-0328">Glycosyltransferase</keyword>
<dbReference type="Pfam" id="PF00156">
    <property type="entry name" value="Pribosyltran"/>
    <property type="match status" value="1"/>
</dbReference>
<dbReference type="NCBIfam" id="NF002636">
    <property type="entry name" value="PRK02304.1-5"/>
    <property type="match status" value="1"/>
</dbReference>
<evidence type="ECO:0000256" key="5">
    <source>
        <dbReference type="ARBA" id="ARBA00008391"/>
    </source>
</evidence>
<comment type="caution">
    <text evidence="13">The sequence shown here is derived from an EMBL/GenBank/DDBJ whole genome shotgun (WGS) entry which is preliminary data.</text>
</comment>
<protein>
    <recommendedName>
        <fullName evidence="6 11">Adenine phosphoribosyltransferase</fullName>
        <shortName evidence="11">APRT</shortName>
        <ecNumber evidence="6 11">2.4.2.7</ecNumber>
    </recommendedName>
</protein>
<dbReference type="HAMAP" id="MF_00004">
    <property type="entry name" value="Aden_phosphoribosyltr"/>
    <property type="match status" value="1"/>
</dbReference>
<evidence type="ECO:0000256" key="9">
    <source>
        <dbReference type="ARBA" id="ARBA00022679"/>
    </source>
</evidence>
<dbReference type="NCBIfam" id="NF002634">
    <property type="entry name" value="PRK02304.1-3"/>
    <property type="match status" value="1"/>
</dbReference>
<dbReference type="Gene3D" id="3.40.50.2020">
    <property type="match status" value="1"/>
</dbReference>
<keyword evidence="9 11" id="KW-0808">Transferase</keyword>
<dbReference type="SUPFAM" id="SSF53271">
    <property type="entry name" value="PRTase-like"/>
    <property type="match status" value="1"/>
</dbReference>
<proteinExistence type="inferred from homology"/>
<evidence type="ECO:0000256" key="4">
    <source>
        <dbReference type="ARBA" id="ARBA00004659"/>
    </source>
</evidence>
<dbReference type="InterPro" id="IPR000836">
    <property type="entry name" value="PRTase_dom"/>
</dbReference>
<evidence type="ECO:0000256" key="2">
    <source>
        <dbReference type="ARBA" id="ARBA00003968"/>
    </source>
</evidence>
<dbReference type="STRING" id="1122195.SAMN02745164_01531"/>
<sequence>MNFKDYIRDIPDFPKPGIIFKDITPLLATPKVFKEVIDTMADKVKDSDFDTIIVPEARGFLFGSALAYKLGKKLVPVRKPGKLPYDIVEVSYSLEYGETRIQMHKDALSKGEKVLIVDDVLATGGTIKAIETLVKKLDAEVSGILCLIELSFLNPREKLSNIKVDSILIY</sequence>
<accession>A0A1M4XWD0</accession>
<dbReference type="GO" id="GO:0044209">
    <property type="term" value="P:AMP salvage"/>
    <property type="evidence" value="ECO:0007669"/>
    <property type="project" value="UniProtKB-UniRule"/>
</dbReference>
<evidence type="ECO:0000259" key="12">
    <source>
        <dbReference type="Pfam" id="PF00156"/>
    </source>
</evidence>
<keyword evidence="14" id="KW-1185">Reference proteome</keyword>
<evidence type="ECO:0000256" key="1">
    <source>
        <dbReference type="ARBA" id="ARBA00000868"/>
    </source>
</evidence>
<dbReference type="InterPro" id="IPR029057">
    <property type="entry name" value="PRTase-like"/>
</dbReference>
<dbReference type="PANTHER" id="PTHR32315">
    <property type="entry name" value="ADENINE PHOSPHORIBOSYLTRANSFERASE"/>
    <property type="match status" value="1"/>
</dbReference>
<evidence type="ECO:0000256" key="11">
    <source>
        <dbReference type="HAMAP-Rule" id="MF_00004"/>
    </source>
</evidence>
<dbReference type="Proteomes" id="UP000184334">
    <property type="component" value="Unassembled WGS sequence"/>
</dbReference>
<keyword evidence="7 11" id="KW-0963">Cytoplasm</keyword>
<dbReference type="PANTHER" id="PTHR32315:SF3">
    <property type="entry name" value="ADENINE PHOSPHORIBOSYLTRANSFERASE"/>
    <property type="match status" value="1"/>
</dbReference>
<comment type="similarity">
    <text evidence="5 11">Belongs to the purine/pyrimidine phosphoribosyltransferase family.</text>
</comment>
<comment type="subunit">
    <text evidence="11">Homodimer.</text>
</comment>
<dbReference type="InterPro" id="IPR005764">
    <property type="entry name" value="Ade_phspho_trans"/>
</dbReference>
<dbReference type="GO" id="GO:0006168">
    <property type="term" value="P:adenine salvage"/>
    <property type="evidence" value="ECO:0007669"/>
    <property type="project" value="InterPro"/>
</dbReference>
<dbReference type="InterPro" id="IPR050054">
    <property type="entry name" value="UPRTase/APRTase"/>
</dbReference>
<evidence type="ECO:0000256" key="6">
    <source>
        <dbReference type="ARBA" id="ARBA00011893"/>
    </source>
</evidence>
<feature type="domain" description="Phosphoribosyltransferase" evidence="12">
    <location>
        <begin position="26"/>
        <end position="148"/>
    </location>
</feature>
<reference evidence="13" key="1">
    <citation type="submission" date="2016-11" db="EMBL/GenBank/DDBJ databases">
        <authorList>
            <person name="Varghese N."/>
            <person name="Submissions S."/>
        </authorList>
    </citation>
    <scope>NUCLEOTIDE SEQUENCE [LARGE SCALE GENOMIC DNA]</scope>
    <source>
        <strain evidence="13">DSM 16785</strain>
    </source>
</reference>
<evidence type="ECO:0000256" key="3">
    <source>
        <dbReference type="ARBA" id="ARBA00004496"/>
    </source>
</evidence>
<dbReference type="FunFam" id="3.40.50.2020:FF:000021">
    <property type="entry name" value="Adenine phosphoribosyltransferase"/>
    <property type="match status" value="1"/>
</dbReference>
<evidence type="ECO:0000256" key="10">
    <source>
        <dbReference type="ARBA" id="ARBA00022726"/>
    </source>
</evidence>
<name>A0A1M4XWD0_MARH1</name>
<comment type="function">
    <text evidence="2 11">Catalyzes a salvage reaction resulting in the formation of AMP, that is energically less costly than de novo synthesis.</text>
</comment>
<comment type="catalytic activity">
    <reaction evidence="1 11">
        <text>AMP + diphosphate = 5-phospho-alpha-D-ribose 1-diphosphate + adenine</text>
        <dbReference type="Rhea" id="RHEA:16609"/>
        <dbReference type="ChEBI" id="CHEBI:16708"/>
        <dbReference type="ChEBI" id="CHEBI:33019"/>
        <dbReference type="ChEBI" id="CHEBI:58017"/>
        <dbReference type="ChEBI" id="CHEBI:456215"/>
        <dbReference type="EC" id="2.4.2.7"/>
    </reaction>
</comment>
<dbReference type="GO" id="GO:0016208">
    <property type="term" value="F:AMP binding"/>
    <property type="evidence" value="ECO:0007669"/>
    <property type="project" value="TreeGrafter"/>
</dbReference>
<evidence type="ECO:0000313" key="13">
    <source>
        <dbReference type="EMBL" id="SHE97552.1"/>
    </source>
</evidence>
<organism evidence="13 14">
    <name type="scientific">Marinitoga hydrogenitolerans (strain DSM 16785 / JCM 12826 / AT1271)</name>
    <dbReference type="NCBI Taxonomy" id="1122195"/>
    <lineage>
        <taxon>Bacteria</taxon>
        <taxon>Thermotogati</taxon>
        <taxon>Thermotogota</taxon>
        <taxon>Thermotogae</taxon>
        <taxon>Petrotogales</taxon>
        <taxon>Petrotogaceae</taxon>
        <taxon>Marinitoga</taxon>
    </lineage>
</organism>
<dbReference type="EC" id="2.4.2.7" evidence="6 11"/>
<dbReference type="RefSeq" id="WP_072865104.1">
    <property type="nucleotide sequence ID" value="NZ_FQUI01000025.1"/>
</dbReference>
<dbReference type="UniPathway" id="UPA00588">
    <property type="reaction ID" value="UER00646"/>
</dbReference>
<evidence type="ECO:0000256" key="8">
    <source>
        <dbReference type="ARBA" id="ARBA00022676"/>
    </source>
</evidence>
<dbReference type="AlphaFoldDB" id="A0A1M4XWD0"/>
<dbReference type="OrthoDB" id="9803963at2"/>
<dbReference type="GO" id="GO:0005737">
    <property type="term" value="C:cytoplasm"/>
    <property type="evidence" value="ECO:0007669"/>
    <property type="project" value="UniProtKB-SubCell"/>
</dbReference>
<comment type="subcellular location">
    <subcellularLocation>
        <location evidence="3 11">Cytoplasm</location>
    </subcellularLocation>
</comment>
<dbReference type="GO" id="GO:0002055">
    <property type="term" value="F:adenine binding"/>
    <property type="evidence" value="ECO:0007669"/>
    <property type="project" value="TreeGrafter"/>
</dbReference>
<keyword evidence="10 11" id="KW-0660">Purine salvage</keyword>
<comment type="pathway">
    <text evidence="4 11">Purine metabolism; AMP biosynthesis via salvage pathway; AMP from adenine: step 1/1.</text>
</comment>
<dbReference type="EMBL" id="FQUI01000025">
    <property type="protein sequence ID" value="SHE97552.1"/>
    <property type="molecule type" value="Genomic_DNA"/>
</dbReference>
<dbReference type="CDD" id="cd06223">
    <property type="entry name" value="PRTases_typeI"/>
    <property type="match status" value="1"/>
</dbReference>
<dbReference type="GO" id="GO:0006166">
    <property type="term" value="P:purine ribonucleoside salvage"/>
    <property type="evidence" value="ECO:0007669"/>
    <property type="project" value="UniProtKB-UniRule"/>
</dbReference>
<dbReference type="GO" id="GO:0003999">
    <property type="term" value="F:adenine phosphoribosyltransferase activity"/>
    <property type="evidence" value="ECO:0007669"/>
    <property type="project" value="UniProtKB-UniRule"/>
</dbReference>
<dbReference type="NCBIfam" id="TIGR01090">
    <property type="entry name" value="apt"/>
    <property type="match status" value="1"/>
</dbReference>
<evidence type="ECO:0000256" key="7">
    <source>
        <dbReference type="ARBA" id="ARBA00022490"/>
    </source>
</evidence>
<evidence type="ECO:0000313" key="14">
    <source>
        <dbReference type="Proteomes" id="UP000184334"/>
    </source>
</evidence>
<gene>
    <name evidence="11" type="primary">apt</name>
    <name evidence="13" type="ORF">SAMN02745164_01531</name>
</gene>